<dbReference type="RefSeq" id="WP_079494220.1">
    <property type="nucleotide sequence ID" value="NZ_FUZT01000011.1"/>
</dbReference>
<protein>
    <submittedName>
        <fullName evidence="4">Transcriptional regulator, TetR family</fullName>
    </submittedName>
</protein>
<evidence type="ECO:0000256" key="1">
    <source>
        <dbReference type="ARBA" id="ARBA00023125"/>
    </source>
</evidence>
<dbReference type="Proteomes" id="UP000190285">
    <property type="component" value="Unassembled WGS sequence"/>
</dbReference>
<feature type="DNA-binding region" description="H-T-H motif" evidence="2">
    <location>
        <begin position="34"/>
        <end position="53"/>
    </location>
</feature>
<dbReference type="STRING" id="36842.SAMN02194393_04106"/>
<dbReference type="Gene3D" id="1.10.10.60">
    <property type="entry name" value="Homeodomain-like"/>
    <property type="match status" value="1"/>
</dbReference>
<proteinExistence type="predicted"/>
<name>A0A1T5M851_9FIRM</name>
<sequence>MKYTSRELKSKKNKNKIFVTAIDLIRKKGYDNVSINEICSLAGFTKGAFYHHFNSKDDLLIQLLKDVDDYYIVEVLPRLEGKTSKEQLIFFIQEFAYCGYGVGVDVVKNLFKSQTNALNDFMNDLDRPFFKILVDIIKTGQEKNVFTDNLSSEELAKYCRTFIWGVFHNWAMEYGAYDIEKKVEMYLNIFVKSLEI</sequence>
<dbReference type="OrthoDB" id="494991at2"/>
<dbReference type="PANTHER" id="PTHR43479:SF11">
    <property type="entry name" value="ACREF_ENVCD OPERON REPRESSOR-RELATED"/>
    <property type="match status" value="1"/>
</dbReference>
<gene>
    <name evidence="4" type="ORF">SAMN02194393_04106</name>
</gene>
<dbReference type="InterPro" id="IPR001647">
    <property type="entry name" value="HTH_TetR"/>
</dbReference>
<dbReference type="Gene3D" id="1.10.357.10">
    <property type="entry name" value="Tetracycline Repressor, domain 2"/>
    <property type="match status" value="1"/>
</dbReference>
<dbReference type="PANTHER" id="PTHR43479">
    <property type="entry name" value="ACREF/ENVCD OPERON REPRESSOR-RELATED"/>
    <property type="match status" value="1"/>
</dbReference>
<accession>A0A1T5M851</accession>
<dbReference type="SUPFAM" id="SSF48498">
    <property type="entry name" value="Tetracyclin repressor-like, C-terminal domain"/>
    <property type="match status" value="1"/>
</dbReference>
<dbReference type="SUPFAM" id="SSF46689">
    <property type="entry name" value="Homeodomain-like"/>
    <property type="match status" value="1"/>
</dbReference>
<dbReference type="PRINTS" id="PR00455">
    <property type="entry name" value="HTHTETR"/>
</dbReference>
<evidence type="ECO:0000256" key="2">
    <source>
        <dbReference type="PROSITE-ProRule" id="PRU00335"/>
    </source>
</evidence>
<dbReference type="Pfam" id="PF08359">
    <property type="entry name" value="TetR_C_4"/>
    <property type="match status" value="1"/>
</dbReference>
<dbReference type="InterPro" id="IPR050624">
    <property type="entry name" value="HTH-type_Tx_Regulator"/>
</dbReference>
<dbReference type="AlphaFoldDB" id="A0A1T5M851"/>
<evidence type="ECO:0000313" key="5">
    <source>
        <dbReference type="Proteomes" id="UP000190285"/>
    </source>
</evidence>
<organism evidence="4 5">
    <name type="scientific">Maledivibacter halophilus</name>
    <dbReference type="NCBI Taxonomy" id="36842"/>
    <lineage>
        <taxon>Bacteria</taxon>
        <taxon>Bacillati</taxon>
        <taxon>Bacillota</taxon>
        <taxon>Clostridia</taxon>
        <taxon>Peptostreptococcales</taxon>
        <taxon>Caminicellaceae</taxon>
        <taxon>Maledivibacter</taxon>
    </lineage>
</organism>
<dbReference type="PROSITE" id="PS50977">
    <property type="entry name" value="HTH_TETR_2"/>
    <property type="match status" value="1"/>
</dbReference>
<keyword evidence="5" id="KW-1185">Reference proteome</keyword>
<evidence type="ECO:0000259" key="3">
    <source>
        <dbReference type="PROSITE" id="PS50977"/>
    </source>
</evidence>
<dbReference type="Pfam" id="PF00440">
    <property type="entry name" value="TetR_N"/>
    <property type="match status" value="1"/>
</dbReference>
<keyword evidence="1 2" id="KW-0238">DNA-binding</keyword>
<dbReference type="InterPro" id="IPR036271">
    <property type="entry name" value="Tet_transcr_reg_TetR-rel_C_sf"/>
</dbReference>
<dbReference type="InterPro" id="IPR013570">
    <property type="entry name" value="Tscrpt_reg_YsiA_C"/>
</dbReference>
<evidence type="ECO:0000313" key="4">
    <source>
        <dbReference type="EMBL" id="SKC84420.1"/>
    </source>
</evidence>
<dbReference type="InterPro" id="IPR009057">
    <property type="entry name" value="Homeodomain-like_sf"/>
</dbReference>
<feature type="domain" description="HTH tetR-type" evidence="3">
    <location>
        <begin position="11"/>
        <end position="71"/>
    </location>
</feature>
<dbReference type="EMBL" id="FUZT01000011">
    <property type="protein sequence ID" value="SKC84420.1"/>
    <property type="molecule type" value="Genomic_DNA"/>
</dbReference>
<reference evidence="4 5" key="1">
    <citation type="submission" date="2017-02" db="EMBL/GenBank/DDBJ databases">
        <authorList>
            <person name="Peterson S.W."/>
        </authorList>
    </citation>
    <scope>NUCLEOTIDE SEQUENCE [LARGE SCALE GENOMIC DNA]</scope>
    <source>
        <strain evidence="4 5">M1</strain>
    </source>
</reference>
<dbReference type="GO" id="GO:0003677">
    <property type="term" value="F:DNA binding"/>
    <property type="evidence" value="ECO:0007669"/>
    <property type="project" value="UniProtKB-UniRule"/>
</dbReference>